<accession>A0A849VYJ3</accession>
<dbReference type="GO" id="GO:0016491">
    <property type="term" value="F:oxidoreductase activity"/>
    <property type="evidence" value="ECO:0007669"/>
    <property type="project" value="InterPro"/>
</dbReference>
<dbReference type="PANTHER" id="PTHR13887">
    <property type="entry name" value="GLUTATHIONE S-TRANSFERASE KAPPA"/>
    <property type="match status" value="1"/>
</dbReference>
<dbReference type="Pfam" id="PF01323">
    <property type="entry name" value="DSBA"/>
    <property type="match status" value="1"/>
</dbReference>
<sequence length="223" mass="24603">MPEKKFTIDVVSDVVCPWCFVGRKRLEQALELNPDIDVSVNWRPFQLDPTIPPQGKDRKRYMQEKFGSSDRIFEIHQQLTELGKEVGIEFDFDSIEISPNTLDAHRLIRWASQAQPNVQDTLVGILFSYYFEQGKDIGDAEVLLEAAAEAGMDVAIVASLLPTDADAVGVRQEIDTANQIGVRGVPCFILDQKYAVMGAQSAETLADAIRQTADGFQPGSGAA</sequence>
<feature type="domain" description="DSBA-like thioredoxin" evidence="1">
    <location>
        <begin position="7"/>
        <end position="209"/>
    </location>
</feature>
<reference evidence="2 3" key="1">
    <citation type="submission" date="2020-05" db="EMBL/GenBank/DDBJ databases">
        <authorList>
            <person name="Kim M.K."/>
        </authorList>
    </citation>
    <scope>NUCLEOTIDE SEQUENCE [LARGE SCALE GENOMIC DNA]</scope>
    <source>
        <strain evidence="2 3">BT25</strain>
    </source>
</reference>
<comment type="caution">
    <text evidence="2">The sequence shown here is derived from an EMBL/GenBank/DDBJ whole genome shotgun (WGS) entry which is preliminary data.</text>
</comment>
<keyword evidence="3" id="KW-1185">Reference proteome</keyword>
<gene>
    <name evidence="2" type="ORF">HQ945_21835</name>
</gene>
<dbReference type="RefSeq" id="WP_113280504.1">
    <property type="nucleotide sequence ID" value="NZ_JABUMX010000008.1"/>
</dbReference>
<evidence type="ECO:0000259" key="1">
    <source>
        <dbReference type="Pfam" id="PF01323"/>
    </source>
</evidence>
<dbReference type="SUPFAM" id="SSF52833">
    <property type="entry name" value="Thioredoxin-like"/>
    <property type="match status" value="1"/>
</dbReference>
<name>A0A849VYJ3_9HYPH</name>
<dbReference type="Proteomes" id="UP000550508">
    <property type="component" value="Unassembled WGS sequence"/>
</dbReference>
<dbReference type="Gene3D" id="3.40.30.10">
    <property type="entry name" value="Glutaredoxin"/>
    <property type="match status" value="1"/>
</dbReference>
<organism evidence="2 3">
    <name type="scientific">Phyllobacterium pellucidum</name>
    <dbReference type="NCBI Taxonomy" id="2740464"/>
    <lineage>
        <taxon>Bacteria</taxon>
        <taxon>Pseudomonadati</taxon>
        <taxon>Pseudomonadota</taxon>
        <taxon>Alphaproteobacteria</taxon>
        <taxon>Hyphomicrobiales</taxon>
        <taxon>Phyllobacteriaceae</taxon>
        <taxon>Phyllobacterium</taxon>
    </lineage>
</organism>
<evidence type="ECO:0000313" key="2">
    <source>
        <dbReference type="EMBL" id="NTS33904.1"/>
    </source>
</evidence>
<protein>
    <submittedName>
        <fullName evidence="2">DsbA family oxidoreductase</fullName>
    </submittedName>
</protein>
<dbReference type="InterPro" id="IPR001853">
    <property type="entry name" value="DSBA-like_thioredoxin_dom"/>
</dbReference>
<dbReference type="PANTHER" id="PTHR13887:SF41">
    <property type="entry name" value="THIOREDOXIN SUPERFAMILY PROTEIN"/>
    <property type="match status" value="1"/>
</dbReference>
<dbReference type="CDD" id="cd03024">
    <property type="entry name" value="DsbA_FrnE"/>
    <property type="match status" value="1"/>
</dbReference>
<dbReference type="InterPro" id="IPR036249">
    <property type="entry name" value="Thioredoxin-like_sf"/>
</dbReference>
<dbReference type="AlphaFoldDB" id="A0A849VYJ3"/>
<evidence type="ECO:0000313" key="3">
    <source>
        <dbReference type="Proteomes" id="UP000550508"/>
    </source>
</evidence>
<proteinExistence type="predicted"/>
<dbReference type="EMBL" id="JABUMX010000008">
    <property type="protein sequence ID" value="NTS33904.1"/>
    <property type="molecule type" value="Genomic_DNA"/>
</dbReference>